<keyword evidence="2" id="KW-0813">Transport</keyword>
<dbReference type="CDD" id="cd13589">
    <property type="entry name" value="PBP2_polyamine_RpCGA009"/>
    <property type="match status" value="1"/>
</dbReference>
<dbReference type="PROSITE" id="PS51257">
    <property type="entry name" value="PROKAR_LIPOPROTEIN"/>
    <property type="match status" value="1"/>
</dbReference>
<dbReference type="InterPro" id="IPR006059">
    <property type="entry name" value="SBP"/>
</dbReference>
<evidence type="ECO:0000313" key="6">
    <source>
        <dbReference type="EMBL" id="BBY15090.1"/>
    </source>
</evidence>
<evidence type="ECO:0000256" key="2">
    <source>
        <dbReference type="ARBA" id="ARBA00022448"/>
    </source>
</evidence>
<name>A0AAD1MRR9_9MYCO</name>
<keyword evidence="3 5" id="KW-0732">Signal</keyword>
<keyword evidence="4" id="KW-0574">Periplasm</keyword>
<dbReference type="Gene3D" id="3.40.190.10">
    <property type="entry name" value="Periplasmic binding protein-like II"/>
    <property type="match status" value="2"/>
</dbReference>
<dbReference type="PANTHER" id="PTHR30006">
    <property type="entry name" value="THIAMINE-BINDING PERIPLASMIC PROTEIN-RELATED"/>
    <property type="match status" value="1"/>
</dbReference>
<dbReference type="Proteomes" id="UP000466607">
    <property type="component" value="Chromosome"/>
</dbReference>
<dbReference type="GO" id="GO:0030976">
    <property type="term" value="F:thiamine pyrophosphate binding"/>
    <property type="evidence" value="ECO:0007669"/>
    <property type="project" value="TreeGrafter"/>
</dbReference>
<evidence type="ECO:0000313" key="7">
    <source>
        <dbReference type="Proteomes" id="UP000466607"/>
    </source>
</evidence>
<dbReference type="GO" id="GO:0030288">
    <property type="term" value="C:outer membrane-bounded periplasmic space"/>
    <property type="evidence" value="ECO:0007669"/>
    <property type="project" value="TreeGrafter"/>
</dbReference>
<comment type="subcellular location">
    <subcellularLocation>
        <location evidence="1">Periplasm</location>
    </subcellularLocation>
</comment>
<gene>
    <name evidence="6" type="ORF">MLIT_06820</name>
</gene>
<dbReference type="GO" id="GO:0015888">
    <property type="term" value="P:thiamine transport"/>
    <property type="evidence" value="ECO:0007669"/>
    <property type="project" value="TreeGrafter"/>
</dbReference>
<dbReference type="SUPFAM" id="SSF53850">
    <property type="entry name" value="Periplasmic binding protein-like II"/>
    <property type="match status" value="1"/>
</dbReference>
<feature type="signal peptide" evidence="5">
    <location>
        <begin position="1"/>
        <end position="24"/>
    </location>
</feature>
<evidence type="ECO:0000256" key="5">
    <source>
        <dbReference type="SAM" id="SignalP"/>
    </source>
</evidence>
<dbReference type="EMBL" id="AP022586">
    <property type="protein sequence ID" value="BBY15090.1"/>
    <property type="molecule type" value="Genomic_DNA"/>
</dbReference>
<sequence length="377" mass="39940">MRRSAIRVPAPTVLAAALLTVSIAAGCTSGGSGPAAEIDLGSGPPKVGTVKAGALDGVTLTFVSYGGIFQEGQTKAALDPFAEESGARILQDGPTDNAKIKAQVDSGNVTWDVIDSTNVFTAANCGELFMPIDTSIVDISKIPPGTKTDDCSVPAMAYGLIVVYNTDKYGANPPKSWADFFDTTRFPGKRGIQGISGDLDPGMFEGALLADGVAPEAVYPIDTDRALAKFSSIRDDIVFWTSGAQSQQQIEAGQVDMALVWSGRAYSAVKNGAPFAPMWNQWMPMADTIAVPVGAKNPKASMALINYYLGAEQQARLAELTSYSPANVDSKPQLDELAAKYVTTTPERQADRFPTDLAWWAKNHDPMVATYANWLAG</sequence>
<evidence type="ECO:0000256" key="1">
    <source>
        <dbReference type="ARBA" id="ARBA00004418"/>
    </source>
</evidence>
<dbReference type="GO" id="GO:0030975">
    <property type="term" value="F:thiamine binding"/>
    <property type="evidence" value="ECO:0007669"/>
    <property type="project" value="TreeGrafter"/>
</dbReference>
<feature type="chain" id="PRO_5042028272" evidence="5">
    <location>
        <begin position="25"/>
        <end position="377"/>
    </location>
</feature>
<dbReference type="Pfam" id="PF13416">
    <property type="entry name" value="SBP_bac_8"/>
    <property type="match status" value="1"/>
</dbReference>
<evidence type="ECO:0000256" key="4">
    <source>
        <dbReference type="ARBA" id="ARBA00022764"/>
    </source>
</evidence>
<dbReference type="AlphaFoldDB" id="A0AAD1MRR9"/>
<accession>A0AAD1MRR9</accession>
<dbReference type="PANTHER" id="PTHR30006:SF3">
    <property type="entry name" value="THIAMINE-BINDING PERIPLASMIC PROTEIN"/>
    <property type="match status" value="1"/>
</dbReference>
<organism evidence="6 7">
    <name type="scientific">Mycolicibacterium litorale</name>
    <dbReference type="NCBI Taxonomy" id="758802"/>
    <lineage>
        <taxon>Bacteria</taxon>
        <taxon>Bacillati</taxon>
        <taxon>Actinomycetota</taxon>
        <taxon>Actinomycetes</taxon>
        <taxon>Mycobacteriales</taxon>
        <taxon>Mycobacteriaceae</taxon>
        <taxon>Mycolicibacterium</taxon>
    </lineage>
</organism>
<reference evidence="6 7" key="1">
    <citation type="journal article" date="2019" name="Emerg. Microbes Infect.">
        <title>Comprehensive subspecies identification of 175 nontuberculous mycobacteria species based on 7547 genomic profiles.</title>
        <authorList>
            <person name="Matsumoto Y."/>
            <person name="Kinjo T."/>
            <person name="Motooka D."/>
            <person name="Nabeya D."/>
            <person name="Jung N."/>
            <person name="Uechi K."/>
            <person name="Horii T."/>
            <person name="Iida T."/>
            <person name="Fujita J."/>
            <person name="Nakamura S."/>
        </authorList>
    </citation>
    <scope>NUCLEOTIDE SEQUENCE [LARGE SCALE GENOMIC DNA]</scope>
    <source>
        <strain evidence="6 7">JCM 17423</strain>
    </source>
</reference>
<evidence type="ECO:0000256" key="3">
    <source>
        <dbReference type="ARBA" id="ARBA00022729"/>
    </source>
</evidence>
<proteinExistence type="predicted"/>
<keyword evidence="7" id="KW-1185">Reference proteome</keyword>
<protein>
    <submittedName>
        <fullName evidence="6">ABC transporter</fullName>
    </submittedName>
</protein>